<feature type="compositionally biased region" description="Low complexity" evidence="1">
    <location>
        <begin position="186"/>
        <end position="195"/>
    </location>
</feature>
<dbReference type="PANTHER" id="PTHR38687">
    <property type="entry name" value="CELL DIVISION PROTEIN DEDD-RELATED"/>
    <property type="match status" value="1"/>
</dbReference>
<accession>A0ABV6RN35</accession>
<feature type="domain" description="SPOR" evidence="3">
    <location>
        <begin position="265"/>
        <end position="344"/>
    </location>
</feature>
<dbReference type="RefSeq" id="WP_386665598.1">
    <property type="nucleotide sequence ID" value="NZ_JBHLTG010000001.1"/>
</dbReference>
<evidence type="ECO:0000259" key="3">
    <source>
        <dbReference type="PROSITE" id="PS51724"/>
    </source>
</evidence>
<evidence type="ECO:0000256" key="1">
    <source>
        <dbReference type="SAM" id="MobiDB-lite"/>
    </source>
</evidence>
<feature type="domain" description="SPOR" evidence="3">
    <location>
        <begin position="93"/>
        <end position="176"/>
    </location>
</feature>
<evidence type="ECO:0000256" key="2">
    <source>
        <dbReference type="SAM" id="Phobius"/>
    </source>
</evidence>
<feature type="region of interest" description="Disordered" evidence="1">
    <location>
        <begin position="324"/>
        <end position="345"/>
    </location>
</feature>
<reference evidence="4 5" key="1">
    <citation type="submission" date="2024-09" db="EMBL/GenBank/DDBJ databases">
        <authorList>
            <person name="Sun Q."/>
            <person name="Mori K."/>
        </authorList>
    </citation>
    <scope>NUCLEOTIDE SEQUENCE [LARGE SCALE GENOMIC DNA]</scope>
    <source>
        <strain evidence="4 5">KCTC 23076</strain>
    </source>
</reference>
<organism evidence="4 5">
    <name type="scientific">Lysobacter korlensis</name>
    <dbReference type="NCBI Taxonomy" id="553636"/>
    <lineage>
        <taxon>Bacteria</taxon>
        <taxon>Pseudomonadati</taxon>
        <taxon>Pseudomonadota</taxon>
        <taxon>Gammaproteobacteria</taxon>
        <taxon>Lysobacterales</taxon>
        <taxon>Lysobacteraceae</taxon>
        <taxon>Lysobacter</taxon>
    </lineage>
</organism>
<dbReference type="EMBL" id="JBHLTG010000001">
    <property type="protein sequence ID" value="MFC0677308.1"/>
    <property type="molecule type" value="Genomic_DNA"/>
</dbReference>
<dbReference type="Proteomes" id="UP001589896">
    <property type="component" value="Unassembled WGS sequence"/>
</dbReference>
<dbReference type="SUPFAM" id="SSF110997">
    <property type="entry name" value="Sporulation related repeat"/>
    <property type="match status" value="2"/>
</dbReference>
<keyword evidence="2" id="KW-1133">Transmembrane helix</keyword>
<proteinExistence type="predicted"/>
<sequence>METALKQRLVGAMVLVALAVIFLPMLIKGPAPESGVADVSLEAPEPPEAGLETRELPLDAPSADAAAGVLPAMPAPARPAEVAAPTTGMMPPAAGAGNYAVSFGSYATPGDAERVVAALKTSQLPGYHEPVQGNGGRTLHRVRIGPYASQAEAESARLRAAHVRDDVGSKVLVLDAGASQPAAATVAAGDAGTVPQATTPNSRPQPMAPSASVSTPVALSTSRPAEPVALPDATAKAKPATAEPKPAEPKPAPVVQSQPEPPRAAASGVGFAVQLGAFGNAEEAAKLRDRARAAGFSAFVEQVRTDKGTLNRVRIGPVADRGEADRLRTQASAQLGVSGLVRPHP</sequence>
<keyword evidence="2" id="KW-0472">Membrane</keyword>
<feature type="compositionally biased region" description="Low complexity" evidence="1">
    <location>
        <begin position="233"/>
        <end position="244"/>
    </location>
</feature>
<dbReference type="Gene3D" id="3.30.70.1070">
    <property type="entry name" value="Sporulation related repeat"/>
    <property type="match status" value="2"/>
</dbReference>
<dbReference type="PANTHER" id="PTHR38687:SF1">
    <property type="entry name" value="CELL DIVISION PROTEIN DEDD"/>
    <property type="match status" value="1"/>
</dbReference>
<dbReference type="InterPro" id="IPR007730">
    <property type="entry name" value="SPOR-like_dom"/>
</dbReference>
<gene>
    <name evidence="4" type="ORF">ACFFGH_05510</name>
</gene>
<comment type="caution">
    <text evidence="4">The sequence shown here is derived from an EMBL/GenBank/DDBJ whole genome shotgun (WGS) entry which is preliminary data.</text>
</comment>
<dbReference type="InterPro" id="IPR036680">
    <property type="entry name" value="SPOR-like_sf"/>
</dbReference>
<name>A0ABV6RN35_9GAMM</name>
<feature type="compositionally biased region" description="Polar residues" evidence="1">
    <location>
        <begin position="211"/>
        <end position="223"/>
    </location>
</feature>
<dbReference type="Pfam" id="PF05036">
    <property type="entry name" value="SPOR"/>
    <property type="match status" value="2"/>
</dbReference>
<keyword evidence="2" id="KW-0812">Transmembrane</keyword>
<protein>
    <submittedName>
        <fullName evidence="4">SPOR domain-containing protein</fullName>
    </submittedName>
</protein>
<evidence type="ECO:0000313" key="5">
    <source>
        <dbReference type="Proteomes" id="UP001589896"/>
    </source>
</evidence>
<feature type="transmembrane region" description="Helical" evidence="2">
    <location>
        <begin position="9"/>
        <end position="27"/>
    </location>
</feature>
<dbReference type="PROSITE" id="PS51724">
    <property type="entry name" value="SPOR"/>
    <property type="match status" value="2"/>
</dbReference>
<evidence type="ECO:0000313" key="4">
    <source>
        <dbReference type="EMBL" id="MFC0677308.1"/>
    </source>
</evidence>
<feature type="region of interest" description="Disordered" evidence="1">
    <location>
        <begin position="186"/>
        <end position="265"/>
    </location>
</feature>
<keyword evidence="5" id="KW-1185">Reference proteome</keyword>
<dbReference type="InterPro" id="IPR052521">
    <property type="entry name" value="Cell_div_SPOR-domain"/>
</dbReference>